<evidence type="ECO:0000259" key="1">
    <source>
        <dbReference type="Pfam" id="PF05685"/>
    </source>
</evidence>
<name>A0AAV3XRW5_9CYAN</name>
<accession>A0AAV3XRW5</accession>
<evidence type="ECO:0000313" key="3">
    <source>
        <dbReference type="Proteomes" id="UP001050975"/>
    </source>
</evidence>
<dbReference type="RefSeq" id="WP_226592879.1">
    <property type="nucleotide sequence ID" value="NZ_BLAY01000249.1"/>
</dbReference>
<proteinExistence type="predicted"/>
<evidence type="ECO:0000313" key="2">
    <source>
        <dbReference type="EMBL" id="GET43751.1"/>
    </source>
</evidence>
<dbReference type="AlphaFoldDB" id="A0AAV3XRW5"/>
<dbReference type="Proteomes" id="UP001050975">
    <property type="component" value="Unassembled WGS sequence"/>
</dbReference>
<dbReference type="EMBL" id="BLAY01000249">
    <property type="protein sequence ID" value="GET43751.1"/>
    <property type="molecule type" value="Genomic_DNA"/>
</dbReference>
<dbReference type="PANTHER" id="PTHR34107:SF4">
    <property type="entry name" value="SLL1222 PROTEIN"/>
    <property type="match status" value="1"/>
</dbReference>
<reference evidence="2" key="1">
    <citation type="submission" date="2019-10" db="EMBL/GenBank/DDBJ databases">
        <title>Draft genome sequece of Microseira wollei NIES-4236.</title>
        <authorList>
            <person name="Yamaguchi H."/>
            <person name="Suzuki S."/>
            <person name="Kawachi M."/>
        </authorList>
    </citation>
    <scope>NUCLEOTIDE SEQUENCE</scope>
    <source>
        <strain evidence="2">NIES-4236</strain>
    </source>
</reference>
<dbReference type="Gene3D" id="3.90.1570.10">
    <property type="entry name" value="tt1808, chain A"/>
    <property type="match status" value="1"/>
</dbReference>
<dbReference type="CDD" id="cd06260">
    <property type="entry name" value="DUF820-like"/>
    <property type="match status" value="1"/>
</dbReference>
<comment type="caution">
    <text evidence="2">The sequence shown here is derived from an EMBL/GenBank/DDBJ whole genome shotgun (WGS) entry which is preliminary data.</text>
</comment>
<feature type="domain" description="Putative restriction endonuclease" evidence="1">
    <location>
        <begin position="22"/>
        <end position="182"/>
    </location>
</feature>
<dbReference type="SUPFAM" id="SSF52980">
    <property type="entry name" value="Restriction endonuclease-like"/>
    <property type="match status" value="1"/>
</dbReference>
<dbReference type="InterPro" id="IPR011335">
    <property type="entry name" value="Restrct_endonuc-II-like"/>
</dbReference>
<dbReference type="InterPro" id="IPR008538">
    <property type="entry name" value="Uma2"/>
</dbReference>
<protein>
    <recommendedName>
        <fullName evidence="1">Putative restriction endonuclease domain-containing protein</fullName>
    </recommendedName>
</protein>
<dbReference type="Pfam" id="PF05685">
    <property type="entry name" value="Uma2"/>
    <property type="match status" value="1"/>
</dbReference>
<sequence>MVSSVVELTEYQVRESRQITLEDWMQNPPDDKEWVDGQLVEKNGMTLKHGRVQSRLATGWRNYKDSSGQGGEVYTDAPCRTNKQGRRPDVSYLTPELVAQFGEAAVLPQSFPLSAEIVSPTDLAEDVIARSQEYLQSGGEEVWLVFPENKWIIVITQERQLVFTSGKTVTTQIVLPGFSVAVDELLG</sequence>
<dbReference type="InterPro" id="IPR012296">
    <property type="entry name" value="Nuclease_put_TT1808"/>
</dbReference>
<dbReference type="PANTHER" id="PTHR34107">
    <property type="entry name" value="SLL0198 PROTEIN-RELATED"/>
    <property type="match status" value="1"/>
</dbReference>
<organism evidence="2 3">
    <name type="scientific">Microseira wollei NIES-4236</name>
    <dbReference type="NCBI Taxonomy" id="2530354"/>
    <lineage>
        <taxon>Bacteria</taxon>
        <taxon>Bacillati</taxon>
        <taxon>Cyanobacteriota</taxon>
        <taxon>Cyanophyceae</taxon>
        <taxon>Oscillatoriophycideae</taxon>
        <taxon>Aerosakkonematales</taxon>
        <taxon>Aerosakkonemataceae</taxon>
        <taxon>Microseira</taxon>
    </lineage>
</organism>
<gene>
    <name evidence="2" type="ORF">MiSe_85760</name>
</gene>
<keyword evidence="3" id="KW-1185">Reference proteome</keyword>